<dbReference type="EMBL" id="JSZA02000004">
    <property type="protein sequence ID" value="TGO03703.1"/>
    <property type="molecule type" value="Genomic_DNA"/>
</dbReference>
<evidence type="ECO:0000313" key="2">
    <source>
        <dbReference type="EMBL" id="TGO03703.1"/>
    </source>
</evidence>
<dbReference type="AlphaFoldDB" id="A0A4E0QSU2"/>
<organism evidence="2 3">
    <name type="scientific">Candidatus Thiomargarita nelsonii</name>
    <dbReference type="NCBI Taxonomy" id="1003181"/>
    <lineage>
        <taxon>Bacteria</taxon>
        <taxon>Pseudomonadati</taxon>
        <taxon>Pseudomonadota</taxon>
        <taxon>Gammaproteobacteria</taxon>
        <taxon>Thiotrichales</taxon>
        <taxon>Thiotrichaceae</taxon>
        <taxon>Thiomargarita</taxon>
    </lineage>
</organism>
<proteinExistence type="predicted"/>
<dbReference type="PANTHER" id="PTHR43581:SF2">
    <property type="entry name" value="EXCINUCLEASE ATPASE SUBUNIT"/>
    <property type="match status" value="1"/>
</dbReference>
<dbReference type="Gene3D" id="3.40.50.300">
    <property type="entry name" value="P-loop containing nucleotide triphosphate hydrolases"/>
    <property type="match status" value="1"/>
</dbReference>
<sequence>MEIKKLQIENFTQFTDLTVELASSVTIFIGNNGAGKTSLLRAVATPFWIRISKMTLPTIARHRSPRFILEVTRLPR</sequence>
<comment type="caution">
    <text evidence="2">The sequence shown here is derived from an EMBL/GenBank/DDBJ whole genome shotgun (WGS) entry which is preliminary data.</text>
</comment>
<dbReference type="InterPro" id="IPR041685">
    <property type="entry name" value="AAA_GajA/Old/RecF-like"/>
</dbReference>
<dbReference type="SUPFAM" id="SSF52540">
    <property type="entry name" value="P-loop containing nucleoside triphosphate hydrolases"/>
    <property type="match status" value="1"/>
</dbReference>
<gene>
    <name evidence="2" type="ORF">PN36_01845</name>
</gene>
<keyword evidence="3" id="KW-1185">Reference proteome</keyword>
<reference evidence="2 3" key="1">
    <citation type="journal article" date="2016" name="Front. Microbiol.">
        <title>Single-Cell (Meta-)Genomics of a Dimorphic Candidatus Thiomargarita nelsonii Reveals Genomic Plasticity.</title>
        <authorList>
            <person name="Flood B.E."/>
            <person name="Fliss P."/>
            <person name="Jones D.S."/>
            <person name="Dick G.J."/>
            <person name="Jain S."/>
            <person name="Kaster A.K."/>
            <person name="Winkel M."/>
            <person name="Mussmann M."/>
            <person name="Bailey J."/>
        </authorList>
    </citation>
    <scope>NUCLEOTIDE SEQUENCE [LARGE SCALE GENOMIC DNA]</scope>
    <source>
        <strain evidence="2">Hydrate Ridge</strain>
    </source>
</reference>
<name>A0A4E0QSU2_9GAMM</name>
<dbReference type="Proteomes" id="UP000030428">
    <property type="component" value="Unassembled WGS sequence"/>
</dbReference>
<protein>
    <recommendedName>
        <fullName evidence="1">Endonuclease GajA/Old nuclease/RecF-like AAA domain-containing protein</fullName>
    </recommendedName>
</protein>
<evidence type="ECO:0000313" key="3">
    <source>
        <dbReference type="Proteomes" id="UP000030428"/>
    </source>
</evidence>
<dbReference type="Pfam" id="PF13175">
    <property type="entry name" value="AAA_15"/>
    <property type="match status" value="1"/>
</dbReference>
<feature type="domain" description="Endonuclease GajA/Old nuclease/RecF-like AAA" evidence="1">
    <location>
        <begin position="1"/>
        <end position="42"/>
    </location>
</feature>
<accession>A0A4E0QSU2</accession>
<evidence type="ECO:0000259" key="1">
    <source>
        <dbReference type="Pfam" id="PF13175"/>
    </source>
</evidence>
<dbReference type="PANTHER" id="PTHR43581">
    <property type="entry name" value="ATP/GTP PHOSPHATASE"/>
    <property type="match status" value="1"/>
</dbReference>
<dbReference type="InterPro" id="IPR027417">
    <property type="entry name" value="P-loop_NTPase"/>
</dbReference>
<dbReference type="InterPro" id="IPR051396">
    <property type="entry name" value="Bact_Antivir_Def_Nuclease"/>
</dbReference>